<evidence type="ECO:0000313" key="4">
    <source>
        <dbReference type="EMBL" id="MDK4248628.1"/>
    </source>
</evidence>
<evidence type="ECO:0000256" key="2">
    <source>
        <dbReference type="ARBA" id="ARBA00022840"/>
    </source>
</evidence>
<organism evidence="4 5">
    <name type="scientific">Corynebacterium accolens</name>
    <dbReference type="NCBI Taxonomy" id="38284"/>
    <lineage>
        <taxon>Bacteria</taxon>
        <taxon>Bacillati</taxon>
        <taxon>Actinomycetota</taxon>
        <taxon>Actinomycetes</taxon>
        <taxon>Mycobacteriales</taxon>
        <taxon>Corynebacteriaceae</taxon>
        <taxon>Corynebacterium</taxon>
    </lineage>
</organism>
<dbReference type="InterPro" id="IPR015854">
    <property type="entry name" value="ABC_transpr_LolD-like"/>
</dbReference>
<dbReference type="PROSITE" id="PS00211">
    <property type="entry name" value="ABC_TRANSPORTER_1"/>
    <property type="match status" value="1"/>
</dbReference>
<dbReference type="EMBL" id="JASNUO010000016">
    <property type="protein sequence ID" value="MDK4248628.1"/>
    <property type="molecule type" value="Genomic_DNA"/>
</dbReference>
<evidence type="ECO:0000256" key="1">
    <source>
        <dbReference type="ARBA" id="ARBA00022741"/>
    </source>
</evidence>
<comment type="caution">
    <text evidence="4">The sequence shown here is derived from an EMBL/GenBank/DDBJ whole genome shotgun (WGS) entry which is preliminary data.</text>
</comment>
<gene>
    <name evidence="4" type="ORF">QPX34_11505</name>
</gene>
<keyword evidence="2 4" id="KW-0067">ATP-binding</keyword>
<proteinExistence type="predicted"/>
<keyword evidence="1" id="KW-0547">Nucleotide-binding</keyword>
<evidence type="ECO:0000259" key="3">
    <source>
        <dbReference type="PROSITE" id="PS50893"/>
    </source>
</evidence>
<dbReference type="Gene3D" id="3.40.50.300">
    <property type="entry name" value="P-loop containing nucleotide triphosphate hydrolases"/>
    <property type="match status" value="1"/>
</dbReference>
<feature type="domain" description="ABC transporter" evidence="3">
    <location>
        <begin position="2"/>
        <end position="212"/>
    </location>
</feature>
<accession>A0ABT7FSP5</accession>
<dbReference type="InterPro" id="IPR003439">
    <property type="entry name" value="ABC_transporter-like_ATP-bd"/>
</dbReference>
<name>A0ABT7FSP5_9CORY</name>
<sequence length="212" mass="22661">MLELCNLEISSKRGKILACIDKRFSEGSVHWVRGKSGAGKTTLLKTIAGLQPPSSGEVKLCGKSLWSISRRQRDMLRAQSMGVVFQDSGLIPCLTVGENLAFACSLSSDSSLSTDSSSLLTNFGIIELSDCLPGELSGGQRQRAAVATALCKQPRLILADEPTSALDEENAYIVLNYLSQYAQSCQAIALIVSHDERVAEFADHSLAIGGPL</sequence>
<dbReference type="PANTHER" id="PTHR24220:SF659">
    <property type="entry name" value="TRANSPORTER, PUTATIVE-RELATED"/>
    <property type="match status" value="1"/>
</dbReference>
<dbReference type="PANTHER" id="PTHR24220">
    <property type="entry name" value="IMPORT ATP-BINDING PROTEIN"/>
    <property type="match status" value="1"/>
</dbReference>
<dbReference type="RefSeq" id="WP_023029129.1">
    <property type="nucleotide sequence ID" value="NZ_JAHWQY010000026.1"/>
</dbReference>
<dbReference type="InterPro" id="IPR003593">
    <property type="entry name" value="AAA+_ATPase"/>
</dbReference>
<dbReference type="PROSITE" id="PS50893">
    <property type="entry name" value="ABC_TRANSPORTER_2"/>
    <property type="match status" value="1"/>
</dbReference>
<dbReference type="Pfam" id="PF00005">
    <property type="entry name" value="ABC_tran"/>
    <property type="match status" value="1"/>
</dbReference>
<dbReference type="Proteomes" id="UP001239414">
    <property type="component" value="Unassembled WGS sequence"/>
</dbReference>
<dbReference type="SMART" id="SM00382">
    <property type="entry name" value="AAA"/>
    <property type="match status" value="1"/>
</dbReference>
<dbReference type="InterPro" id="IPR027417">
    <property type="entry name" value="P-loop_NTPase"/>
</dbReference>
<protein>
    <submittedName>
        <fullName evidence="4">ABC transporter ATP-binding protein</fullName>
    </submittedName>
</protein>
<reference evidence="4 5" key="1">
    <citation type="submission" date="2023-05" db="EMBL/GenBank/DDBJ databases">
        <title>Metabolic capabilities are highly conserved among human nasal-associated Corynebacterium species in pangenomic analyses.</title>
        <authorList>
            <person name="Tran T.H."/>
            <person name="Roberts A.Q."/>
            <person name="Escapa I.F."/>
            <person name="Gao W."/>
            <person name="Conlan S."/>
            <person name="Kong H."/>
            <person name="Segre J.A."/>
            <person name="Kelly M.S."/>
            <person name="Lemon K.P."/>
        </authorList>
    </citation>
    <scope>NUCLEOTIDE SEQUENCE [LARGE SCALE GENOMIC DNA]</scope>
    <source>
        <strain evidence="4 5">KPL3802</strain>
    </source>
</reference>
<dbReference type="SUPFAM" id="SSF52540">
    <property type="entry name" value="P-loop containing nucleoside triphosphate hydrolases"/>
    <property type="match status" value="1"/>
</dbReference>
<dbReference type="InterPro" id="IPR017871">
    <property type="entry name" value="ABC_transporter-like_CS"/>
</dbReference>
<evidence type="ECO:0000313" key="5">
    <source>
        <dbReference type="Proteomes" id="UP001239414"/>
    </source>
</evidence>
<dbReference type="GO" id="GO:0005524">
    <property type="term" value="F:ATP binding"/>
    <property type="evidence" value="ECO:0007669"/>
    <property type="project" value="UniProtKB-KW"/>
</dbReference>
<keyword evidence="5" id="KW-1185">Reference proteome</keyword>